<keyword evidence="2" id="KW-1185">Reference proteome</keyword>
<evidence type="ECO:0000313" key="2">
    <source>
        <dbReference type="Proteomes" id="UP000821837"/>
    </source>
</evidence>
<protein>
    <submittedName>
        <fullName evidence="1">Uncharacterized protein</fullName>
    </submittedName>
</protein>
<sequence>MSAVRTSFQDMFTAALTQALPEIVAQVSDSVLKAVQPWVSAQIKNTTQCCPPQLKRKTASRQAVDEDFSGLAPGGPVQHLMAAAPAPCPGRSSAA</sequence>
<name>A0A9D4SR51_RHISA</name>
<proteinExistence type="predicted"/>
<dbReference type="EMBL" id="JABSTV010001254">
    <property type="protein sequence ID" value="KAH7940240.1"/>
    <property type="molecule type" value="Genomic_DNA"/>
</dbReference>
<dbReference type="Proteomes" id="UP000821837">
    <property type="component" value="Chromosome 8"/>
</dbReference>
<accession>A0A9D4SR51</accession>
<evidence type="ECO:0000313" key="1">
    <source>
        <dbReference type="EMBL" id="KAH7940240.1"/>
    </source>
</evidence>
<reference evidence="1" key="1">
    <citation type="journal article" date="2020" name="Cell">
        <title>Large-Scale Comparative Analyses of Tick Genomes Elucidate Their Genetic Diversity and Vector Capacities.</title>
        <authorList>
            <consortium name="Tick Genome and Microbiome Consortium (TIGMIC)"/>
            <person name="Jia N."/>
            <person name="Wang J."/>
            <person name="Shi W."/>
            <person name="Du L."/>
            <person name="Sun Y."/>
            <person name="Zhan W."/>
            <person name="Jiang J.F."/>
            <person name="Wang Q."/>
            <person name="Zhang B."/>
            <person name="Ji P."/>
            <person name="Bell-Sakyi L."/>
            <person name="Cui X.M."/>
            <person name="Yuan T.T."/>
            <person name="Jiang B.G."/>
            <person name="Yang W.F."/>
            <person name="Lam T.T."/>
            <person name="Chang Q.C."/>
            <person name="Ding S.J."/>
            <person name="Wang X.J."/>
            <person name="Zhu J.G."/>
            <person name="Ruan X.D."/>
            <person name="Zhao L."/>
            <person name="Wei J.T."/>
            <person name="Ye R.Z."/>
            <person name="Que T.C."/>
            <person name="Du C.H."/>
            <person name="Zhou Y.H."/>
            <person name="Cheng J.X."/>
            <person name="Dai P.F."/>
            <person name="Guo W.B."/>
            <person name="Han X.H."/>
            <person name="Huang E.J."/>
            <person name="Li L.F."/>
            <person name="Wei W."/>
            <person name="Gao Y.C."/>
            <person name="Liu J.Z."/>
            <person name="Shao H.Z."/>
            <person name="Wang X."/>
            <person name="Wang C.C."/>
            <person name="Yang T.C."/>
            <person name="Huo Q.B."/>
            <person name="Li W."/>
            <person name="Chen H.Y."/>
            <person name="Chen S.E."/>
            <person name="Zhou L.G."/>
            <person name="Ni X.B."/>
            <person name="Tian J.H."/>
            <person name="Sheng Y."/>
            <person name="Liu T."/>
            <person name="Pan Y.S."/>
            <person name="Xia L.Y."/>
            <person name="Li J."/>
            <person name="Zhao F."/>
            <person name="Cao W.C."/>
        </authorList>
    </citation>
    <scope>NUCLEOTIDE SEQUENCE</scope>
    <source>
        <strain evidence="1">Rsan-2018</strain>
    </source>
</reference>
<reference evidence="1" key="2">
    <citation type="submission" date="2021-09" db="EMBL/GenBank/DDBJ databases">
        <authorList>
            <person name="Jia N."/>
            <person name="Wang J."/>
            <person name="Shi W."/>
            <person name="Du L."/>
            <person name="Sun Y."/>
            <person name="Zhan W."/>
            <person name="Jiang J."/>
            <person name="Wang Q."/>
            <person name="Zhang B."/>
            <person name="Ji P."/>
            <person name="Sakyi L.B."/>
            <person name="Cui X."/>
            <person name="Yuan T."/>
            <person name="Jiang B."/>
            <person name="Yang W."/>
            <person name="Lam T.T.-Y."/>
            <person name="Chang Q."/>
            <person name="Ding S."/>
            <person name="Wang X."/>
            <person name="Zhu J."/>
            <person name="Ruan X."/>
            <person name="Zhao L."/>
            <person name="Wei J."/>
            <person name="Que T."/>
            <person name="Du C."/>
            <person name="Cheng J."/>
            <person name="Dai P."/>
            <person name="Han X."/>
            <person name="Huang E."/>
            <person name="Gao Y."/>
            <person name="Liu J."/>
            <person name="Shao H."/>
            <person name="Ye R."/>
            <person name="Li L."/>
            <person name="Wei W."/>
            <person name="Wang X."/>
            <person name="Wang C."/>
            <person name="Huo Q."/>
            <person name="Li W."/>
            <person name="Guo W."/>
            <person name="Chen H."/>
            <person name="Chen S."/>
            <person name="Zhou L."/>
            <person name="Zhou L."/>
            <person name="Ni X."/>
            <person name="Tian J."/>
            <person name="Zhou Y."/>
            <person name="Sheng Y."/>
            <person name="Liu T."/>
            <person name="Pan Y."/>
            <person name="Xia L."/>
            <person name="Li J."/>
            <person name="Zhao F."/>
            <person name="Cao W."/>
        </authorList>
    </citation>
    <scope>NUCLEOTIDE SEQUENCE</scope>
    <source>
        <strain evidence="1">Rsan-2018</strain>
        <tissue evidence="1">Larvae</tissue>
    </source>
</reference>
<gene>
    <name evidence="1" type="ORF">HPB52_022560</name>
</gene>
<organism evidence="1 2">
    <name type="scientific">Rhipicephalus sanguineus</name>
    <name type="common">Brown dog tick</name>
    <name type="synonym">Ixodes sanguineus</name>
    <dbReference type="NCBI Taxonomy" id="34632"/>
    <lineage>
        <taxon>Eukaryota</taxon>
        <taxon>Metazoa</taxon>
        <taxon>Ecdysozoa</taxon>
        <taxon>Arthropoda</taxon>
        <taxon>Chelicerata</taxon>
        <taxon>Arachnida</taxon>
        <taxon>Acari</taxon>
        <taxon>Parasitiformes</taxon>
        <taxon>Ixodida</taxon>
        <taxon>Ixodoidea</taxon>
        <taxon>Ixodidae</taxon>
        <taxon>Rhipicephalinae</taxon>
        <taxon>Rhipicephalus</taxon>
        <taxon>Rhipicephalus</taxon>
    </lineage>
</organism>
<dbReference type="AlphaFoldDB" id="A0A9D4SR51"/>
<comment type="caution">
    <text evidence="1">The sequence shown here is derived from an EMBL/GenBank/DDBJ whole genome shotgun (WGS) entry which is preliminary data.</text>
</comment>